<evidence type="ECO:0000256" key="3">
    <source>
        <dbReference type="SAM" id="SignalP"/>
    </source>
</evidence>
<evidence type="ECO:0000313" key="6">
    <source>
        <dbReference type="EMBL" id="HIQ80893.1"/>
    </source>
</evidence>
<dbReference type="GO" id="GO:0004222">
    <property type="term" value="F:metalloendopeptidase activity"/>
    <property type="evidence" value="ECO:0007669"/>
    <property type="project" value="TreeGrafter"/>
</dbReference>
<evidence type="ECO:0000256" key="2">
    <source>
        <dbReference type="SAM" id="MobiDB-lite"/>
    </source>
</evidence>
<dbReference type="InterPro" id="IPR050570">
    <property type="entry name" value="Cell_wall_metabolism_enzyme"/>
</dbReference>
<dbReference type="InterPro" id="IPR011055">
    <property type="entry name" value="Dup_hybrid_motif"/>
</dbReference>
<feature type="signal peptide" evidence="3">
    <location>
        <begin position="1"/>
        <end position="22"/>
    </location>
</feature>
<dbReference type="InterPro" id="IPR057309">
    <property type="entry name" value="PcsB_CC"/>
</dbReference>
<comment type="caution">
    <text evidence="6">The sequence shown here is derived from an EMBL/GenBank/DDBJ whole genome shotgun (WGS) entry which is preliminary data.</text>
</comment>
<evidence type="ECO:0000313" key="7">
    <source>
        <dbReference type="Proteomes" id="UP000886787"/>
    </source>
</evidence>
<reference evidence="6" key="1">
    <citation type="submission" date="2020-10" db="EMBL/GenBank/DDBJ databases">
        <authorList>
            <person name="Gilroy R."/>
        </authorList>
    </citation>
    <scope>NUCLEOTIDE SEQUENCE</scope>
    <source>
        <strain evidence="6">ChiSjej1B19-3389</strain>
    </source>
</reference>
<gene>
    <name evidence="6" type="ORF">IAD32_06375</name>
</gene>
<protein>
    <submittedName>
        <fullName evidence="6">Peptidoglycan DD-metalloendopeptidase family protein</fullName>
    </submittedName>
</protein>
<evidence type="ECO:0000259" key="5">
    <source>
        <dbReference type="Pfam" id="PF24568"/>
    </source>
</evidence>
<feature type="region of interest" description="Disordered" evidence="2">
    <location>
        <begin position="30"/>
        <end position="58"/>
    </location>
</feature>
<sequence>MLKKGLGILIAMLLCMQTVAFSATDISQLEEDKNKTESKLEQLEKDKEENEKDIEEKEARQEELMAQLAEIDEKIRASRAKLLELDRKISEKQEDIRQADQDVRKSTKELQQRIRAIYMAGDATNLEIILGARDFSDFLDKLELVESISAHDAQLIDRLKQDLTRQQEEKSALDQSKAEQEQEQQALDREQANYQALVEENKDLLNALHDEEIEISDQLDENNEELKKLENEIQEYYAEQKRKAEEEKKRQEELKKQQEQAQQSGGSSAGGSSGSGDVTPTGSGYQWPAPGFLTLTSLWDEDRGYANHGALDIAGAGIMGARVVAAESGTVAFAYSGCTHNWGKPMSYSCGCGGGYGNYIMIDHGNGYSTLYAHFSSLAVSAGDTVQKGQVIGYAGTTGHSTGPHLHFETRYMGEKYNPLNEFPNYPNV</sequence>
<reference evidence="6" key="2">
    <citation type="journal article" date="2021" name="PeerJ">
        <title>Extensive microbial diversity within the chicken gut microbiome revealed by metagenomics and culture.</title>
        <authorList>
            <person name="Gilroy R."/>
            <person name="Ravi A."/>
            <person name="Getino M."/>
            <person name="Pursley I."/>
            <person name="Horton D.L."/>
            <person name="Alikhan N.F."/>
            <person name="Baker D."/>
            <person name="Gharbi K."/>
            <person name="Hall N."/>
            <person name="Watson M."/>
            <person name="Adriaenssens E.M."/>
            <person name="Foster-Nyarko E."/>
            <person name="Jarju S."/>
            <person name="Secka A."/>
            <person name="Antonio M."/>
            <person name="Oren A."/>
            <person name="Chaudhuri R.R."/>
            <person name="La Ragione R."/>
            <person name="Hildebrand F."/>
            <person name="Pallen M.J."/>
        </authorList>
    </citation>
    <scope>NUCLEOTIDE SEQUENCE</scope>
    <source>
        <strain evidence="6">ChiSjej1B19-3389</strain>
    </source>
</reference>
<feature type="region of interest" description="Disordered" evidence="2">
    <location>
        <begin position="240"/>
        <end position="285"/>
    </location>
</feature>
<keyword evidence="1 3" id="KW-0732">Signal</keyword>
<evidence type="ECO:0000259" key="4">
    <source>
        <dbReference type="Pfam" id="PF01551"/>
    </source>
</evidence>
<feature type="domain" description="M23ase beta-sheet core" evidence="4">
    <location>
        <begin position="308"/>
        <end position="419"/>
    </location>
</feature>
<dbReference type="Gene3D" id="6.10.250.3150">
    <property type="match status" value="1"/>
</dbReference>
<dbReference type="AlphaFoldDB" id="A0A9D0ZI72"/>
<dbReference type="Proteomes" id="UP000886787">
    <property type="component" value="Unassembled WGS sequence"/>
</dbReference>
<proteinExistence type="predicted"/>
<feature type="domain" description="Peptidoglycan hydrolase PcsB coiled-coil" evidence="5">
    <location>
        <begin position="96"/>
        <end position="164"/>
    </location>
</feature>
<dbReference type="InterPro" id="IPR016047">
    <property type="entry name" value="M23ase_b-sheet_dom"/>
</dbReference>
<dbReference type="Gene3D" id="2.70.70.10">
    <property type="entry name" value="Glucose Permease (Domain IIA)"/>
    <property type="match status" value="1"/>
</dbReference>
<dbReference type="EMBL" id="DVFW01000028">
    <property type="protein sequence ID" value="HIQ80893.1"/>
    <property type="molecule type" value="Genomic_DNA"/>
</dbReference>
<dbReference type="SUPFAM" id="SSF51261">
    <property type="entry name" value="Duplicated hybrid motif"/>
    <property type="match status" value="1"/>
</dbReference>
<accession>A0A9D0ZI72</accession>
<dbReference type="PANTHER" id="PTHR21666">
    <property type="entry name" value="PEPTIDASE-RELATED"/>
    <property type="match status" value="1"/>
</dbReference>
<feature type="chain" id="PRO_5038931107" evidence="3">
    <location>
        <begin position="23"/>
        <end position="429"/>
    </location>
</feature>
<name>A0A9D0ZI72_9FIRM</name>
<feature type="region of interest" description="Disordered" evidence="2">
    <location>
        <begin position="167"/>
        <end position="187"/>
    </location>
</feature>
<dbReference type="Pfam" id="PF24568">
    <property type="entry name" value="CC_PcsB"/>
    <property type="match status" value="1"/>
</dbReference>
<feature type="compositionally biased region" description="Basic and acidic residues" evidence="2">
    <location>
        <begin position="240"/>
        <end position="258"/>
    </location>
</feature>
<dbReference type="CDD" id="cd12797">
    <property type="entry name" value="M23_peptidase"/>
    <property type="match status" value="1"/>
</dbReference>
<dbReference type="PANTHER" id="PTHR21666:SF270">
    <property type="entry name" value="MUREIN HYDROLASE ACTIVATOR ENVC"/>
    <property type="match status" value="1"/>
</dbReference>
<organism evidence="6 7">
    <name type="scientific">Candidatus Scatavimonas merdigallinarum</name>
    <dbReference type="NCBI Taxonomy" id="2840914"/>
    <lineage>
        <taxon>Bacteria</taxon>
        <taxon>Bacillati</taxon>
        <taxon>Bacillota</taxon>
        <taxon>Clostridia</taxon>
        <taxon>Eubacteriales</taxon>
        <taxon>Oscillospiraceae</taxon>
        <taxon>Oscillospiraceae incertae sedis</taxon>
        <taxon>Candidatus Scatavimonas</taxon>
    </lineage>
</organism>
<dbReference type="Pfam" id="PF01551">
    <property type="entry name" value="Peptidase_M23"/>
    <property type="match status" value="1"/>
</dbReference>
<evidence type="ECO:0000256" key="1">
    <source>
        <dbReference type="ARBA" id="ARBA00022729"/>
    </source>
</evidence>